<name>A0A1Q2ZYF3_ZYGRO</name>
<reference evidence="1 2" key="1">
    <citation type="submission" date="2016-08" db="EMBL/GenBank/DDBJ databases">
        <title>Draft genome sequence of allopolyploid Zygosaccharomyces rouxii.</title>
        <authorList>
            <person name="Watanabe J."/>
            <person name="Uehara K."/>
            <person name="Mogi Y."/>
            <person name="Tsukioka Y."/>
        </authorList>
    </citation>
    <scope>NUCLEOTIDE SEQUENCE [LARGE SCALE GENOMIC DNA]</scope>
    <source>
        <strain evidence="1 2">NBRC 110957</strain>
    </source>
</reference>
<organism evidence="1 2">
    <name type="scientific">Zygosaccharomyces rouxii</name>
    <dbReference type="NCBI Taxonomy" id="4956"/>
    <lineage>
        <taxon>Eukaryota</taxon>
        <taxon>Fungi</taxon>
        <taxon>Dikarya</taxon>
        <taxon>Ascomycota</taxon>
        <taxon>Saccharomycotina</taxon>
        <taxon>Saccharomycetes</taxon>
        <taxon>Saccharomycetales</taxon>
        <taxon>Saccharomycetaceae</taxon>
        <taxon>Zygosaccharomyces</taxon>
    </lineage>
</organism>
<gene>
    <name evidence="1" type="ORF">ZYGR_0I07660</name>
</gene>
<protein>
    <submittedName>
        <fullName evidence="1">Uncharacterized protein</fullName>
    </submittedName>
</protein>
<evidence type="ECO:0000313" key="2">
    <source>
        <dbReference type="Proteomes" id="UP000187013"/>
    </source>
</evidence>
<evidence type="ECO:0000313" key="1">
    <source>
        <dbReference type="EMBL" id="GAV48469.1"/>
    </source>
</evidence>
<proteinExistence type="predicted"/>
<accession>A0A1Q2ZYF3</accession>
<sequence>MSIDLNKDIESTFQGHLVPCKIRFTNPTSELKDFNDNHSIRGRVVEGKQVSDSALLMEGEKPIARGSLYNYEREGNSKRLIQEMEKWDEFLRVNNAIHM</sequence>
<dbReference type="OrthoDB" id="4067302at2759"/>
<dbReference type="Proteomes" id="UP000187013">
    <property type="component" value="Unassembled WGS sequence"/>
</dbReference>
<dbReference type="EMBL" id="BDGX01000009">
    <property type="protein sequence ID" value="GAV48469.1"/>
    <property type="molecule type" value="Genomic_DNA"/>
</dbReference>
<dbReference type="AlphaFoldDB" id="A0A1Q2ZYF3"/>
<comment type="caution">
    <text evidence="1">The sequence shown here is derived from an EMBL/GenBank/DDBJ whole genome shotgun (WGS) entry which is preliminary data.</text>
</comment>